<reference evidence="2 3" key="1">
    <citation type="submission" date="2019-02" db="EMBL/GenBank/DDBJ databases">
        <title>Deep-cultivation of Planctomycetes and their phenomic and genomic characterization uncovers novel biology.</title>
        <authorList>
            <person name="Wiegand S."/>
            <person name="Jogler M."/>
            <person name="Boedeker C."/>
            <person name="Pinto D."/>
            <person name="Vollmers J."/>
            <person name="Rivas-Marin E."/>
            <person name="Kohn T."/>
            <person name="Peeters S.H."/>
            <person name="Heuer A."/>
            <person name="Rast P."/>
            <person name="Oberbeckmann S."/>
            <person name="Bunk B."/>
            <person name="Jeske O."/>
            <person name="Meyerdierks A."/>
            <person name="Storesund J.E."/>
            <person name="Kallscheuer N."/>
            <person name="Luecker S."/>
            <person name="Lage O.M."/>
            <person name="Pohl T."/>
            <person name="Merkel B.J."/>
            <person name="Hornburger P."/>
            <person name="Mueller R.-W."/>
            <person name="Bruemmer F."/>
            <person name="Labrenz M."/>
            <person name="Spormann A.M."/>
            <person name="Op Den Camp H."/>
            <person name="Overmann J."/>
            <person name="Amann R."/>
            <person name="Jetten M.S.M."/>
            <person name="Mascher T."/>
            <person name="Medema M.H."/>
            <person name="Devos D.P."/>
            <person name="Kaster A.-K."/>
            <person name="Ovreas L."/>
            <person name="Rohde M."/>
            <person name="Galperin M.Y."/>
            <person name="Jogler C."/>
        </authorList>
    </citation>
    <scope>NUCLEOTIDE SEQUENCE [LARGE SCALE GENOMIC DNA]</scope>
    <source>
        <strain evidence="2 3">Q31b</strain>
    </source>
</reference>
<dbReference type="SUPFAM" id="SSF49785">
    <property type="entry name" value="Galactose-binding domain-like"/>
    <property type="match status" value="1"/>
</dbReference>
<keyword evidence="3" id="KW-1185">Reference proteome</keyword>
<dbReference type="InterPro" id="IPR038637">
    <property type="entry name" value="NPCBM_sf"/>
</dbReference>
<evidence type="ECO:0000259" key="1">
    <source>
        <dbReference type="Pfam" id="PF08305"/>
    </source>
</evidence>
<dbReference type="Proteomes" id="UP000315471">
    <property type="component" value="Unassembled WGS sequence"/>
</dbReference>
<dbReference type="Pfam" id="PF08305">
    <property type="entry name" value="NPCBM"/>
    <property type="match status" value="1"/>
</dbReference>
<dbReference type="InterPro" id="IPR013222">
    <property type="entry name" value="Glyco_hyd_98_carb-bd"/>
</dbReference>
<organism evidence="2 3">
    <name type="scientific">Novipirellula aureliae</name>
    <dbReference type="NCBI Taxonomy" id="2527966"/>
    <lineage>
        <taxon>Bacteria</taxon>
        <taxon>Pseudomonadati</taxon>
        <taxon>Planctomycetota</taxon>
        <taxon>Planctomycetia</taxon>
        <taxon>Pirellulales</taxon>
        <taxon>Pirellulaceae</taxon>
        <taxon>Novipirellula</taxon>
    </lineage>
</organism>
<protein>
    <submittedName>
        <fullName evidence="2">NPCBM/NEW2 domain protein</fullName>
    </submittedName>
</protein>
<sequence>MLIKLLFLTLLAGFPVRVSTTDGKWIEGELRGIGESELLLQSEGAETAIAFSELTALEPIEEPTGLAPKPTVTLVGGSVITAQGIALAGDRLTIEPRRQAKLDLAIDQVRAIRFQASNQNVDPVWFGKFETERRGDTLVIRREGDQLDFVDGLVVSITDSVVKFDIDGEVIDAPIGRLEGVLFGGSQSIANASDIQIVDVYNSRWSVSRLEPSELGEPLRLVLSNSLEHRLPLEHIESIRWSGGLSLLAQMEPAEKSFTPAIKTNLDSSRLDSWFSPKADADQDLILIGKSSVDYRIEDGYTVFAAGVRRDRQVSKATKSIVRIRLDGKLIWEQSIVGEETFGFELPIDGGNRLTIETDIADDGEIGDIIRILLPRLLR</sequence>
<comment type="caution">
    <text evidence="2">The sequence shown here is derived from an EMBL/GenBank/DDBJ whole genome shotgun (WGS) entry which is preliminary data.</text>
</comment>
<feature type="domain" description="Glycosyl hydrolase family 98 putative carbohydrate-binding module" evidence="1">
    <location>
        <begin position="288"/>
        <end position="369"/>
    </location>
</feature>
<dbReference type="AlphaFoldDB" id="A0A5C6DFH8"/>
<name>A0A5C6DFH8_9BACT</name>
<dbReference type="EMBL" id="SJPY01000011">
    <property type="protein sequence ID" value="TWU34567.1"/>
    <property type="molecule type" value="Genomic_DNA"/>
</dbReference>
<dbReference type="RefSeq" id="WP_197172387.1">
    <property type="nucleotide sequence ID" value="NZ_SJPY01000011.1"/>
</dbReference>
<dbReference type="InterPro" id="IPR008979">
    <property type="entry name" value="Galactose-bd-like_sf"/>
</dbReference>
<evidence type="ECO:0000313" key="3">
    <source>
        <dbReference type="Proteomes" id="UP000315471"/>
    </source>
</evidence>
<dbReference type="Gene3D" id="2.60.120.1060">
    <property type="entry name" value="NPCBM/NEW2 domain"/>
    <property type="match status" value="1"/>
</dbReference>
<evidence type="ECO:0000313" key="2">
    <source>
        <dbReference type="EMBL" id="TWU34567.1"/>
    </source>
</evidence>
<gene>
    <name evidence="2" type="ORF">Q31b_55210</name>
</gene>
<proteinExistence type="predicted"/>
<accession>A0A5C6DFH8</accession>